<dbReference type="InterPro" id="IPR011047">
    <property type="entry name" value="Quinoprotein_ADH-like_sf"/>
</dbReference>
<keyword evidence="2" id="KW-0677">Repeat</keyword>
<accession>E4U148</accession>
<dbReference type="AlphaFoldDB" id="E4U148"/>
<organism evidence="3 4">
    <name type="scientific">Sulfuricurvum kujiense (strain ATCC BAA-921 / DSM 16994 / JCM 11577 / YK-1)</name>
    <dbReference type="NCBI Taxonomy" id="709032"/>
    <lineage>
        <taxon>Bacteria</taxon>
        <taxon>Pseudomonadati</taxon>
        <taxon>Campylobacterota</taxon>
        <taxon>Epsilonproteobacteria</taxon>
        <taxon>Campylobacterales</taxon>
        <taxon>Sulfurimonadaceae</taxon>
        <taxon>Sulfuricurvum</taxon>
    </lineage>
</organism>
<protein>
    <submittedName>
        <fullName evidence="3">WD-40 repeat protein</fullName>
    </submittedName>
</protein>
<dbReference type="EMBL" id="CP002355">
    <property type="protein sequence ID" value="ADR33352.1"/>
    <property type="molecule type" value="Genomic_DNA"/>
</dbReference>
<gene>
    <name evidence="3" type="ordered locus">Sulku_0686</name>
</gene>
<evidence type="ECO:0000256" key="2">
    <source>
        <dbReference type="ARBA" id="ARBA00022737"/>
    </source>
</evidence>
<evidence type="ECO:0000313" key="4">
    <source>
        <dbReference type="Proteomes" id="UP000008721"/>
    </source>
</evidence>
<dbReference type="HOGENOM" id="CLU_076338_0_0_7"/>
<reference evidence="3 4" key="1">
    <citation type="journal article" date="2012" name="Stand. Genomic Sci.">
        <title>Complete genome sequence of the sulfur compounds oxidizing chemolithoautotroph Sulfuricurvum kujiense type strain (YK-1(T)).</title>
        <authorList>
            <person name="Han C."/>
            <person name="Kotsyurbenko O."/>
            <person name="Chertkov O."/>
            <person name="Held B."/>
            <person name="Lapidus A."/>
            <person name="Nolan M."/>
            <person name="Lucas S."/>
            <person name="Hammon N."/>
            <person name="Deshpande S."/>
            <person name="Cheng J.F."/>
            <person name="Tapia R."/>
            <person name="Goodwin L.A."/>
            <person name="Pitluck S."/>
            <person name="Liolios K."/>
            <person name="Pagani I."/>
            <person name="Ivanova N."/>
            <person name="Mavromatis K."/>
            <person name="Mikhailova N."/>
            <person name="Pati A."/>
            <person name="Chen A."/>
            <person name="Palaniappan K."/>
            <person name="Land M."/>
            <person name="Hauser L."/>
            <person name="Chang Y.J."/>
            <person name="Jeffries C.D."/>
            <person name="Brambilla E.M."/>
            <person name="Rohde M."/>
            <person name="Spring S."/>
            <person name="Sikorski J."/>
            <person name="Goker M."/>
            <person name="Woyke T."/>
            <person name="Bristow J."/>
            <person name="Eisen J.A."/>
            <person name="Markowitz V."/>
            <person name="Hugenholtz P."/>
            <person name="Kyrpides N.C."/>
            <person name="Klenk H.P."/>
            <person name="Detter J.C."/>
        </authorList>
    </citation>
    <scope>NUCLEOTIDE SEQUENCE [LARGE SCALE GENOMIC DNA]</scope>
    <source>
        <strain evidence="4">ATCC BAA-921 / DSM 16994 / JCM 11577 / YK-1</strain>
    </source>
</reference>
<dbReference type="SMART" id="SM00320">
    <property type="entry name" value="WD40"/>
    <property type="match status" value="4"/>
</dbReference>
<dbReference type="eggNOG" id="COG3391">
    <property type="taxonomic scope" value="Bacteria"/>
</dbReference>
<dbReference type="KEGG" id="sku:Sulku_0686"/>
<dbReference type="STRING" id="709032.Sulku_0686"/>
<dbReference type="RefSeq" id="WP_013459549.1">
    <property type="nucleotide sequence ID" value="NC_014762.1"/>
</dbReference>
<evidence type="ECO:0000256" key="1">
    <source>
        <dbReference type="ARBA" id="ARBA00022574"/>
    </source>
</evidence>
<evidence type="ECO:0000313" key="3">
    <source>
        <dbReference type="EMBL" id="ADR33352.1"/>
    </source>
</evidence>
<dbReference type="Gene3D" id="2.130.10.10">
    <property type="entry name" value="YVTN repeat-like/Quinoprotein amine dehydrogenase"/>
    <property type="match status" value="2"/>
</dbReference>
<dbReference type="SUPFAM" id="SSF50998">
    <property type="entry name" value="Quinoprotein alcohol dehydrogenase-like"/>
    <property type="match status" value="1"/>
</dbReference>
<dbReference type="InterPro" id="IPR015943">
    <property type="entry name" value="WD40/YVTN_repeat-like_dom_sf"/>
</dbReference>
<name>E4U148_SULKY</name>
<dbReference type="Proteomes" id="UP000008721">
    <property type="component" value="Chromosome"/>
</dbReference>
<sequence>MKYLLLAILLVLSSWGAVITPKRSITVSSPVLDFVFDGKSIWAGTADGEVLHINTKGKILSKILLPPIIDSWGEKGAQKILSIDVAPDGKTLLLAGEDGCLYLFREGKLVKTSFSTKTVVKKIGFVTQTRVILALLSNEVVFFDIPTNKVLKTLSGGTSPLSDMSLSRTQKIAVIGGEAGVISLIDTDAMEIKRTIRGGNVDNIYKLDLQNSRIITAGQDRRAILYTLDGKKYTRYDGIFLIYAAALSPKAERMAASMDEENLITVYDTIKRQKIATAKGHTATLNRILFLDEKRFVSCADENKILFWELP</sequence>
<dbReference type="PANTHER" id="PTHR19848">
    <property type="entry name" value="WD40 REPEAT PROTEIN"/>
    <property type="match status" value="1"/>
</dbReference>
<dbReference type="InterPro" id="IPR001680">
    <property type="entry name" value="WD40_rpt"/>
</dbReference>
<keyword evidence="1" id="KW-0853">WD repeat</keyword>
<dbReference type="PANTHER" id="PTHR19848:SF8">
    <property type="entry name" value="F-BOX AND WD REPEAT DOMAIN CONTAINING 7"/>
    <property type="match status" value="1"/>
</dbReference>
<dbReference type="OrthoDB" id="11703at2"/>
<keyword evidence="4" id="KW-1185">Reference proteome</keyword>
<proteinExistence type="predicted"/>